<evidence type="ECO:0000313" key="2">
    <source>
        <dbReference type="EMBL" id="PKY65862.1"/>
    </source>
</evidence>
<dbReference type="PANTHER" id="PTHR42923:SF3">
    <property type="entry name" value="PROTOPORPHYRINOGEN OXIDASE"/>
    <property type="match status" value="1"/>
</dbReference>
<organism evidence="2 3">
    <name type="scientific">Schaalia turicensis</name>
    <dbReference type="NCBI Taxonomy" id="131111"/>
    <lineage>
        <taxon>Bacteria</taxon>
        <taxon>Bacillati</taxon>
        <taxon>Actinomycetota</taxon>
        <taxon>Actinomycetes</taxon>
        <taxon>Actinomycetales</taxon>
        <taxon>Actinomycetaceae</taxon>
        <taxon>Schaalia</taxon>
    </lineage>
</organism>
<gene>
    <name evidence="2" type="ORF">CYJ25_07270</name>
</gene>
<dbReference type="Gene3D" id="1.10.3110.10">
    <property type="entry name" value="protoporphyrinogen ix oxidase, domain 3"/>
    <property type="match status" value="1"/>
</dbReference>
<dbReference type="Proteomes" id="UP000234545">
    <property type="component" value="Unassembled WGS sequence"/>
</dbReference>
<dbReference type="GO" id="GO:0016491">
    <property type="term" value="F:oxidoreductase activity"/>
    <property type="evidence" value="ECO:0007669"/>
    <property type="project" value="InterPro"/>
</dbReference>
<dbReference type="PANTHER" id="PTHR42923">
    <property type="entry name" value="PROTOPORPHYRINOGEN OXIDASE"/>
    <property type="match status" value="1"/>
</dbReference>
<comment type="caution">
    <text evidence="2">The sequence shown here is derived from an EMBL/GenBank/DDBJ whole genome shotgun (WGS) entry which is preliminary data.</text>
</comment>
<dbReference type="Gene3D" id="3.50.50.60">
    <property type="entry name" value="FAD/NAD(P)-binding domain"/>
    <property type="match status" value="1"/>
</dbReference>
<dbReference type="Pfam" id="PF01593">
    <property type="entry name" value="Amino_oxidase"/>
    <property type="match status" value="1"/>
</dbReference>
<dbReference type="InterPro" id="IPR036188">
    <property type="entry name" value="FAD/NAD-bd_sf"/>
</dbReference>
<evidence type="ECO:0000259" key="1">
    <source>
        <dbReference type="Pfam" id="PF01593"/>
    </source>
</evidence>
<dbReference type="SUPFAM" id="SSF51905">
    <property type="entry name" value="FAD/NAD(P)-binding domain"/>
    <property type="match status" value="1"/>
</dbReference>
<proteinExistence type="predicted"/>
<dbReference type="EMBL" id="PKKJ01000011">
    <property type="protein sequence ID" value="PKY65862.1"/>
    <property type="molecule type" value="Genomic_DNA"/>
</dbReference>
<name>A0A2I1I409_9ACTO</name>
<dbReference type="AlphaFoldDB" id="A0A2I1I409"/>
<feature type="domain" description="Amine oxidase" evidence="1">
    <location>
        <begin position="28"/>
        <end position="324"/>
    </location>
</feature>
<accession>A0A2I1I409</accession>
<dbReference type="OrthoDB" id="3450553at2"/>
<evidence type="ECO:0000313" key="3">
    <source>
        <dbReference type="Proteomes" id="UP000234545"/>
    </source>
</evidence>
<dbReference type="Gene3D" id="3.90.660.20">
    <property type="entry name" value="Protoporphyrinogen oxidase, mitochondrial, domain 2"/>
    <property type="match status" value="1"/>
</dbReference>
<sequence length="516" mass="54372">MSAKDRTISSTSELSRDHWDTIVIGGGIAGLVSAWESVKAGQATLLVESRGYVGGQVASMMVGAAHVDIGAESFAPRGTAVTSMAEELGLKVTAPGGGRSHYFLPPVPDSVQTTWGLHRFPSGSMMGIPSDPASAEVRAILGEQGAMRACEDLTLPPHVGAECADVASFIEARMGRATLDRLVRPLVAGIHSQDPEKLDVDRVLPGMRADLLHHKSLAKAVGARLEKSSGPRGDVSIEGGMQVLIDALTAEILAKGGTIATRCGAEAICHTQVSSSDSSTAQWQVDIRDTTPASVPSAEPRRTPVGRLLTASRVILACSHAPALRVLTPLFPEAQECAFAPGAPIVRSFLAVRAEALDSAPVGPGLLVSPDISSVAECPVGAKALSQLDVKWAWIADELREAHGEHVHLLRLSYGRPGDEDRTPSLGELLHDASVLTGTDLGAEDVIDHRVIHWNGTLAQATPNLARRISALRQKAESLPGLLICGAWVSGSGIAGVVADTRQRVWGERRSFLFDR</sequence>
<dbReference type="InterPro" id="IPR050464">
    <property type="entry name" value="Zeta_carotene_desat/Oxidored"/>
</dbReference>
<reference evidence="2 3" key="1">
    <citation type="submission" date="2017-12" db="EMBL/GenBank/DDBJ databases">
        <title>Phylogenetic diversity of female urinary microbiome.</title>
        <authorList>
            <person name="Thomas-White K."/>
            <person name="Wolfe A.J."/>
        </authorList>
    </citation>
    <scope>NUCLEOTIDE SEQUENCE [LARGE SCALE GENOMIC DNA]</scope>
    <source>
        <strain evidence="2 3">UMB0250</strain>
    </source>
</reference>
<dbReference type="InterPro" id="IPR002937">
    <property type="entry name" value="Amino_oxidase"/>
</dbReference>
<dbReference type="RefSeq" id="WP_101628507.1">
    <property type="nucleotide sequence ID" value="NZ_PKKJ01000011.1"/>
</dbReference>
<protein>
    <submittedName>
        <fullName evidence="2">Protoporphyrinogen oxidase</fullName>
    </submittedName>
</protein>